<feature type="transmembrane region" description="Helical" evidence="4">
    <location>
        <begin position="112"/>
        <end position="132"/>
    </location>
</feature>
<keyword evidence="7" id="KW-1185">Reference proteome</keyword>
<dbReference type="InterPro" id="IPR036259">
    <property type="entry name" value="MFS_trans_sf"/>
</dbReference>
<keyword evidence="1 4" id="KW-0812">Transmembrane</keyword>
<dbReference type="InterPro" id="IPR050327">
    <property type="entry name" value="Proton-linked_MCT"/>
</dbReference>
<feature type="transmembrane region" description="Helical" evidence="4">
    <location>
        <begin position="236"/>
        <end position="254"/>
    </location>
</feature>
<proteinExistence type="predicted"/>
<feature type="transmembrane region" description="Helical" evidence="4">
    <location>
        <begin position="207"/>
        <end position="224"/>
    </location>
</feature>
<dbReference type="InterPro" id="IPR011701">
    <property type="entry name" value="MFS"/>
</dbReference>
<feature type="domain" description="Major facilitator superfamily (MFS) profile" evidence="5">
    <location>
        <begin position="1"/>
        <end position="350"/>
    </location>
</feature>
<evidence type="ECO:0000313" key="7">
    <source>
        <dbReference type="Proteomes" id="UP000013201"/>
    </source>
</evidence>
<dbReference type="Pfam" id="PF07690">
    <property type="entry name" value="MFS_1"/>
    <property type="match status" value="1"/>
</dbReference>
<feature type="transmembrane region" description="Helical" evidence="4">
    <location>
        <begin position="48"/>
        <end position="74"/>
    </location>
</feature>
<evidence type="ECO:0000313" key="6">
    <source>
        <dbReference type="EMBL" id="CCW18946.1"/>
    </source>
</evidence>
<dbReference type="Gene3D" id="1.20.1250.20">
    <property type="entry name" value="MFS general substrate transporter like domains"/>
    <property type="match status" value="2"/>
</dbReference>
<comment type="caution">
    <text evidence="6">The sequence shown here is derived from an EMBL/GenBank/DDBJ whole genome shotgun (WGS) entry which is preliminary data.</text>
</comment>
<evidence type="ECO:0000256" key="2">
    <source>
        <dbReference type="ARBA" id="ARBA00022989"/>
    </source>
</evidence>
<protein>
    <submittedName>
        <fullName evidence="6">Major facilitator superfamily MFS_1</fullName>
    </submittedName>
</protein>
<feature type="transmembrane region" description="Helical" evidence="4">
    <location>
        <begin position="21"/>
        <end position="42"/>
    </location>
</feature>
<evidence type="ECO:0000256" key="3">
    <source>
        <dbReference type="ARBA" id="ARBA00023136"/>
    </source>
</evidence>
<feature type="transmembrane region" description="Helical" evidence="4">
    <location>
        <begin position="325"/>
        <end position="344"/>
    </location>
</feature>
<dbReference type="Proteomes" id="UP000013201">
    <property type="component" value="Unassembled WGS sequence"/>
</dbReference>
<reference evidence="6 7" key="1">
    <citation type="submission" date="2013-03" db="EMBL/GenBank/DDBJ databases">
        <authorList>
            <person name="Le V."/>
        </authorList>
    </citation>
    <scope>NUCLEOTIDE SEQUENCE [LARGE SCALE GENOMIC DNA]</scope>
    <source>
        <strain evidence="6 7">BiD32</strain>
    </source>
</reference>
<evidence type="ECO:0000256" key="1">
    <source>
        <dbReference type="ARBA" id="ARBA00022692"/>
    </source>
</evidence>
<evidence type="ECO:0000259" key="5">
    <source>
        <dbReference type="PROSITE" id="PS50850"/>
    </source>
</evidence>
<name>N1MPS3_9SPHN</name>
<dbReference type="EMBL" id="CAVK010000157">
    <property type="protein sequence ID" value="CCW18946.1"/>
    <property type="molecule type" value="Genomic_DNA"/>
</dbReference>
<dbReference type="InterPro" id="IPR020846">
    <property type="entry name" value="MFS_dom"/>
</dbReference>
<dbReference type="PROSITE" id="PS50850">
    <property type="entry name" value="MFS"/>
    <property type="match status" value="1"/>
</dbReference>
<dbReference type="PANTHER" id="PTHR11360">
    <property type="entry name" value="MONOCARBOXYLATE TRANSPORTER"/>
    <property type="match status" value="1"/>
</dbReference>
<feature type="transmembrane region" description="Helical" evidence="4">
    <location>
        <begin position="296"/>
        <end position="319"/>
    </location>
</feature>
<gene>
    <name evidence="6" type="ORF">EBBID32_33040</name>
</gene>
<dbReference type="SUPFAM" id="SSF103473">
    <property type="entry name" value="MFS general substrate transporter"/>
    <property type="match status" value="1"/>
</dbReference>
<accession>N1MPS3</accession>
<reference evidence="7" key="2">
    <citation type="submission" date="2013-04" db="EMBL/GenBank/DDBJ databases">
        <title>Bisphenol A degrading Sphingobium sp. strain BiD32.</title>
        <authorList>
            <person name="Nielsen J.L."/>
            <person name="Zhou N.A."/>
            <person name="Kjeldal H."/>
        </authorList>
    </citation>
    <scope>NUCLEOTIDE SEQUENCE [LARGE SCALE GENOMIC DNA]</scope>
    <source>
        <strain evidence="7">BiD32</strain>
    </source>
</reference>
<evidence type="ECO:0000256" key="4">
    <source>
        <dbReference type="SAM" id="Phobius"/>
    </source>
</evidence>
<sequence>MIAIPFSPVVGALFDRFGTRYLALPGIVLAGLGCAGISLANGSTTQWFILWGFFWIAESSIKVIIWTAAVMAAFNAARSMALSITLCGVAFSSVVVPPLMRLLVDNIGWREGYVILAAIWSVPTFLLCYFFLGESRGRQKSVEVKIADAHEPLAAGELPGMTMKEAARSLALWRVGISTSIMMAIASCFIVHIVPLITEMGVNRSDAALLASLYGIAGVVGKLVTGWMMERIDGGLIGALTNAATAIALIFLLDPFRTEMVIVAALIIVGYSNGTKLQICVYLTGSLAGLRNYGKIFGTISSAIALASGLGVLLGGMIYDSFGSYQAMVIAFIPASLLAAALIFRINTSR</sequence>
<organism evidence="6 7">
    <name type="scientific">Sphingobium indicum BiD32</name>
    <dbReference type="NCBI Taxonomy" id="1301087"/>
    <lineage>
        <taxon>Bacteria</taxon>
        <taxon>Pseudomonadati</taxon>
        <taxon>Pseudomonadota</taxon>
        <taxon>Alphaproteobacteria</taxon>
        <taxon>Sphingomonadales</taxon>
        <taxon>Sphingomonadaceae</taxon>
        <taxon>Sphingobium</taxon>
    </lineage>
</organism>
<dbReference type="GO" id="GO:0022857">
    <property type="term" value="F:transmembrane transporter activity"/>
    <property type="evidence" value="ECO:0007669"/>
    <property type="project" value="InterPro"/>
</dbReference>
<feature type="transmembrane region" description="Helical" evidence="4">
    <location>
        <begin position="171"/>
        <end position="195"/>
    </location>
</feature>
<keyword evidence="2 4" id="KW-1133">Transmembrane helix</keyword>
<feature type="transmembrane region" description="Helical" evidence="4">
    <location>
        <begin position="81"/>
        <end position="100"/>
    </location>
</feature>
<keyword evidence="3 4" id="KW-0472">Membrane</keyword>
<dbReference type="AlphaFoldDB" id="N1MPS3"/>
<feature type="transmembrane region" description="Helical" evidence="4">
    <location>
        <begin position="260"/>
        <end position="284"/>
    </location>
</feature>